<dbReference type="AlphaFoldDB" id="A0A1F5P846"/>
<organism evidence="1 2">
    <name type="scientific">Candidatus Doudnabacteria bacterium RIFCSPHIGHO2_02_FULL_46_11</name>
    <dbReference type="NCBI Taxonomy" id="1817832"/>
    <lineage>
        <taxon>Bacteria</taxon>
        <taxon>Candidatus Doudnaibacteriota</taxon>
    </lineage>
</organism>
<dbReference type="Proteomes" id="UP000176786">
    <property type="component" value="Unassembled WGS sequence"/>
</dbReference>
<comment type="caution">
    <text evidence="1">The sequence shown here is derived from an EMBL/GenBank/DDBJ whole genome shotgun (WGS) entry which is preliminary data.</text>
</comment>
<reference evidence="1 2" key="1">
    <citation type="journal article" date="2016" name="Nat. Commun.">
        <title>Thousands of microbial genomes shed light on interconnected biogeochemical processes in an aquifer system.</title>
        <authorList>
            <person name="Anantharaman K."/>
            <person name="Brown C.T."/>
            <person name="Hug L.A."/>
            <person name="Sharon I."/>
            <person name="Castelle C.J."/>
            <person name="Probst A.J."/>
            <person name="Thomas B.C."/>
            <person name="Singh A."/>
            <person name="Wilkins M.J."/>
            <person name="Karaoz U."/>
            <person name="Brodie E.L."/>
            <person name="Williams K.H."/>
            <person name="Hubbard S.S."/>
            <person name="Banfield J.F."/>
        </authorList>
    </citation>
    <scope>NUCLEOTIDE SEQUENCE [LARGE SCALE GENOMIC DNA]</scope>
</reference>
<sequence>MSRERQEEAVEGRRLKPEQIRGNLQLAPGAGVYLGLERSSGGNAGASFFPHLYFCWEQEPEKGPDADATVRFLMSIPAAAFDSPRALTLREAMDLALDSEELNYPLASEYAVEYFALHVHAPESDPSLSLEFRCGQSVIMGTVEELEEGDLSVFLTRRKEEV</sequence>
<accession>A0A1F5P846</accession>
<name>A0A1F5P846_9BACT</name>
<evidence type="ECO:0000313" key="2">
    <source>
        <dbReference type="Proteomes" id="UP000176786"/>
    </source>
</evidence>
<evidence type="ECO:0000313" key="1">
    <source>
        <dbReference type="EMBL" id="OGE86106.1"/>
    </source>
</evidence>
<proteinExistence type="predicted"/>
<dbReference type="EMBL" id="MFES01000010">
    <property type="protein sequence ID" value="OGE86106.1"/>
    <property type="molecule type" value="Genomic_DNA"/>
</dbReference>
<gene>
    <name evidence="1" type="ORF">A3J48_02595</name>
</gene>
<protein>
    <submittedName>
        <fullName evidence="1">Uncharacterized protein</fullName>
    </submittedName>
</protein>